<keyword evidence="3" id="KW-0813">Transport</keyword>
<dbReference type="HOGENOM" id="CLU_000604_27_5_1"/>
<dbReference type="InterPro" id="IPR003439">
    <property type="entry name" value="ABC_transporter-like_ATP-bd"/>
</dbReference>
<dbReference type="InterPro" id="IPR003593">
    <property type="entry name" value="AAA+_ATPase"/>
</dbReference>
<evidence type="ECO:0000256" key="10">
    <source>
        <dbReference type="ARBA" id="ARBA00023180"/>
    </source>
</evidence>
<evidence type="ECO:0000256" key="2">
    <source>
        <dbReference type="ARBA" id="ARBA00009726"/>
    </source>
</evidence>
<proteinExistence type="inferred from homology"/>
<dbReference type="PROSITE" id="PS50893">
    <property type="entry name" value="ABC_TRANSPORTER_2"/>
    <property type="match status" value="2"/>
</dbReference>
<gene>
    <name evidence="14" type="ORF">M436DRAFT_43891</name>
</gene>
<dbReference type="SUPFAM" id="SSF90123">
    <property type="entry name" value="ABC transporter transmembrane region"/>
    <property type="match status" value="2"/>
</dbReference>
<dbReference type="InterPro" id="IPR036640">
    <property type="entry name" value="ABC1_TM_sf"/>
</dbReference>
<dbReference type="STRING" id="1043004.A0A074XI78"/>
<dbReference type="CDD" id="cd18580">
    <property type="entry name" value="ABC_6TM_ABCC_D2"/>
    <property type="match status" value="1"/>
</dbReference>
<evidence type="ECO:0000256" key="5">
    <source>
        <dbReference type="ARBA" id="ARBA00022692"/>
    </source>
</evidence>
<evidence type="ECO:0000259" key="13">
    <source>
        <dbReference type="PROSITE" id="PS50929"/>
    </source>
</evidence>
<dbReference type="Pfam" id="PF00005">
    <property type="entry name" value="ABC_tran"/>
    <property type="match status" value="2"/>
</dbReference>
<accession>A0A074XI78</accession>
<dbReference type="SUPFAM" id="SSF52540">
    <property type="entry name" value="P-loop containing nucleoside triphosphate hydrolases"/>
    <property type="match status" value="2"/>
</dbReference>
<dbReference type="GO" id="GO:0140359">
    <property type="term" value="F:ABC-type transporter activity"/>
    <property type="evidence" value="ECO:0007669"/>
    <property type="project" value="InterPro"/>
</dbReference>
<dbReference type="GO" id="GO:0005524">
    <property type="term" value="F:ATP binding"/>
    <property type="evidence" value="ECO:0007669"/>
    <property type="project" value="UniProtKB-KW"/>
</dbReference>
<evidence type="ECO:0000256" key="1">
    <source>
        <dbReference type="ARBA" id="ARBA00004651"/>
    </source>
</evidence>
<evidence type="ECO:0000256" key="4">
    <source>
        <dbReference type="ARBA" id="ARBA00022475"/>
    </source>
</evidence>
<keyword evidence="7" id="KW-0067">ATP-binding</keyword>
<feature type="transmembrane region" description="Helical" evidence="11">
    <location>
        <begin position="160"/>
        <end position="178"/>
    </location>
</feature>
<dbReference type="InterPro" id="IPR017871">
    <property type="entry name" value="ABC_transporter-like_CS"/>
</dbReference>
<evidence type="ECO:0000256" key="11">
    <source>
        <dbReference type="SAM" id="Phobius"/>
    </source>
</evidence>
<dbReference type="Gene3D" id="3.40.50.300">
    <property type="entry name" value="P-loop containing nucleotide triphosphate hydrolases"/>
    <property type="match status" value="2"/>
</dbReference>
<feature type="domain" description="ABC transporter" evidence="12">
    <location>
        <begin position="593"/>
        <end position="821"/>
    </location>
</feature>
<dbReference type="InterPro" id="IPR050173">
    <property type="entry name" value="ABC_transporter_C-like"/>
</dbReference>
<dbReference type="GeneID" id="25410030"/>
<dbReference type="Gene3D" id="1.20.1560.10">
    <property type="entry name" value="ABC transporter type 1, transmembrane domain"/>
    <property type="match status" value="2"/>
</dbReference>
<dbReference type="EMBL" id="KL584707">
    <property type="protein sequence ID" value="KEQ74281.1"/>
    <property type="molecule type" value="Genomic_DNA"/>
</dbReference>
<reference evidence="14 15" key="1">
    <citation type="journal article" date="2014" name="BMC Genomics">
        <title>Genome sequencing of four Aureobasidium pullulans varieties: biotechnological potential, stress tolerance, and description of new species.</title>
        <authorList>
            <person name="Gostin Ar C."/>
            <person name="Ohm R.A."/>
            <person name="Kogej T."/>
            <person name="Sonjak S."/>
            <person name="Turk M."/>
            <person name="Zajc J."/>
            <person name="Zalar P."/>
            <person name="Grube M."/>
            <person name="Sun H."/>
            <person name="Han J."/>
            <person name="Sharma A."/>
            <person name="Chiniquy J."/>
            <person name="Ngan C.Y."/>
            <person name="Lipzen A."/>
            <person name="Barry K."/>
            <person name="Grigoriev I.V."/>
            <person name="Gunde-Cimerman N."/>
        </authorList>
    </citation>
    <scope>NUCLEOTIDE SEQUENCE [LARGE SCALE GENOMIC DNA]</scope>
    <source>
        <strain evidence="14 15">CBS 147.97</strain>
    </source>
</reference>
<dbReference type="RefSeq" id="XP_013428480.1">
    <property type="nucleotide sequence ID" value="XM_013573026.1"/>
</dbReference>
<feature type="transmembrane region" description="Helical" evidence="11">
    <location>
        <begin position="72"/>
        <end position="90"/>
    </location>
</feature>
<evidence type="ECO:0000256" key="6">
    <source>
        <dbReference type="ARBA" id="ARBA00022741"/>
    </source>
</evidence>
<feature type="transmembrane region" description="Helical" evidence="11">
    <location>
        <begin position="133"/>
        <end position="154"/>
    </location>
</feature>
<protein>
    <recommendedName>
        <fullName evidence="16">Multidrug resistance-like protein</fullName>
    </recommendedName>
</protein>
<dbReference type="CDD" id="cd18579">
    <property type="entry name" value="ABC_6TM_ABCC_D1"/>
    <property type="match status" value="1"/>
</dbReference>
<dbReference type="PROSITE" id="PS00211">
    <property type="entry name" value="ABC_TRANSPORTER_1"/>
    <property type="match status" value="1"/>
</dbReference>
<sequence>MTSAVCSPAADSAFGPAVEGCRQGFDFTFAFESYFFSIVPSVLLLCFAPLRFKTLSRVRPKIKGNAFKYVKLAVITVLAVFQLALIGLVANNTQVQAWKPAMAASVLSFGSSIALLTLSYMEHSRSLRPSMLLSAYLFATVVLDAATLRTLWLLPHFPSRVRAISTVAFAVKAVILVLEGWGKRAFYNAEKDMSPEDFSGIFSQAFLSWLNRLVWNGARHLLKPDDLYPVSDDVSSEYLSARFSQEWEEQSKDGLADLKRVIFSLLKWPILVPIIPRVALLALTFCQPLLLRRLLEYLNNSGVEDNNIGYGLIGAYFVVYVGLATTSAIYWHRHYRFLSMLRGTLITAVYGKATNIAAITKENKAPITLMSTDVEQTIRGLIDLHEMWANVVQVAIATWLLEIELGAACVGPVIIALAATGTTIWFSNYTASFQLRWIEKVQARIGITTSILGSMKAIKLSGLSSRVSSLLRRSRVNELDAATRFRTLSSISVAIGNVPQLIAPVLTFAIYIGVSSKTHSALDTTKLFTSLALILLASEPLFMLISGLIELRSAIGCFTRLQKFLQTPARRDTRTIVSAQPSQGHSITSIPAVTMHNASFGWKEEDPLTMQNVNLRVPASSVVMITGPVACGKSTLLKGLLGETPVSGGRVEVSSSDIAWCEQSPWLMNASIQTNITSFSEFDPELYASVIYACDLDSDLEVLPQGDATLVGSKGFSLSGGQKQRIALARAVYSRTPIIILDDVFSQLDLSTQAIIFERLLSQRGLLRRWKTTVIMATGSAKFLSRADLVVVLSSNGTVEGQGSYQELRAAENKATKIITSIDTRPEDETESILETEKYSKNAVKTHTAERKSNSDEKKLDNSRQNGDFGIYKYYFACISWTVTAMFLLLQFAYAFLCTFPTIWLKWWADADMHEHHSPYGYYVGIYTALQLGALILSAAVTWWSFNVLAVKTGIQLHNTLAKTVMSAPLSFFSKVDSGSILTRFSQDIQLLDISLPLALMVVTTNTLICIAQVGLIASASAWIALSFPALFFVFYVVQRFYLRTSRQMRLLDLEQKAPVYTQFMETLDGLVTIRAFNWSRSSIKHNFEIVDRSQKPNYLMWAIKRWLALVLDLVITGIAVLTVGIVVGLRDSSSPGFTGVSLTQIISFTSNIKLLIMFWTQLESSLGAVARIRQFEKEVVAEDQEIETHDPPFDWPGRGAIEISGLSAKYKDDAEQMTLDNISISVPAGSKIGLCGRTGSGKSSLLLTLFNLLTPISGSITIDGLDLSTIRRETLRSRLICIAEEPFLYPSNVRDNLALDSNTISDGEMVTVLEQTGLWETITAKGGLDATMEDVHLSQGSKQLFNIARALLKKNEGKVLVMDEATSSIDAETDIKIQSLIKTAFSNHTIISVAHKLETIVDFDFVGVMDQGKLVEFDDPQVLLQKQGSRFGVLWAER</sequence>
<organism evidence="14 15">
    <name type="scientific">Aureobasidium namibiae CBS 147.97</name>
    <dbReference type="NCBI Taxonomy" id="1043004"/>
    <lineage>
        <taxon>Eukaryota</taxon>
        <taxon>Fungi</taxon>
        <taxon>Dikarya</taxon>
        <taxon>Ascomycota</taxon>
        <taxon>Pezizomycotina</taxon>
        <taxon>Dothideomycetes</taxon>
        <taxon>Dothideomycetidae</taxon>
        <taxon>Dothideales</taxon>
        <taxon>Saccotheciaceae</taxon>
        <taxon>Aureobasidium</taxon>
    </lineage>
</organism>
<feature type="transmembrane region" description="Helical" evidence="11">
    <location>
        <begin position="1107"/>
        <end position="1130"/>
    </location>
</feature>
<dbReference type="InterPro" id="IPR056227">
    <property type="entry name" value="TMD0_ABC"/>
</dbReference>
<feature type="transmembrane region" description="Helical" evidence="11">
    <location>
        <begin position="494"/>
        <end position="515"/>
    </location>
</feature>
<feature type="transmembrane region" description="Helical" evidence="11">
    <location>
        <begin position="34"/>
        <end position="52"/>
    </location>
</feature>
<dbReference type="GO" id="GO:0016887">
    <property type="term" value="F:ATP hydrolysis activity"/>
    <property type="evidence" value="ECO:0007669"/>
    <property type="project" value="InterPro"/>
</dbReference>
<dbReference type="PANTHER" id="PTHR24223:SF399">
    <property type="entry name" value="ABC TRANSPORTER ATNG"/>
    <property type="match status" value="1"/>
</dbReference>
<evidence type="ECO:0000259" key="12">
    <source>
        <dbReference type="PROSITE" id="PS50893"/>
    </source>
</evidence>
<feature type="domain" description="ABC transmembrane type-1" evidence="13">
    <location>
        <begin position="282"/>
        <end position="553"/>
    </location>
</feature>
<feature type="transmembrane region" description="Helical" evidence="11">
    <location>
        <begin position="102"/>
        <end position="121"/>
    </location>
</feature>
<evidence type="ECO:0000256" key="9">
    <source>
        <dbReference type="ARBA" id="ARBA00023136"/>
    </source>
</evidence>
<dbReference type="InterPro" id="IPR027417">
    <property type="entry name" value="P-loop_NTPase"/>
</dbReference>
<dbReference type="PANTHER" id="PTHR24223">
    <property type="entry name" value="ATP-BINDING CASSETTE SUB-FAMILY C"/>
    <property type="match status" value="1"/>
</dbReference>
<evidence type="ECO:0000313" key="15">
    <source>
        <dbReference type="Proteomes" id="UP000027730"/>
    </source>
</evidence>
<dbReference type="FunFam" id="3.40.50.300:FF:002145">
    <property type="entry name" value="ABC transporter (MsbA subfamily)"/>
    <property type="match status" value="1"/>
</dbReference>
<keyword evidence="8 11" id="KW-1133">Transmembrane helix</keyword>
<evidence type="ECO:0000256" key="7">
    <source>
        <dbReference type="ARBA" id="ARBA00022840"/>
    </source>
</evidence>
<dbReference type="OrthoDB" id="6500128at2759"/>
<evidence type="ECO:0000256" key="3">
    <source>
        <dbReference type="ARBA" id="ARBA00022448"/>
    </source>
</evidence>
<feature type="transmembrane region" description="Helical" evidence="11">
    <location>
        <begin position="1022"/>
        <end position="1043"/>
    </location>
</feature>
<feature type="transmembrane region" description="Helical" evidence="11">
    <location>
        <begin position="994"/>
        <end position="1016"/>
    </location>
</feature>
<feature type="transmembrane region" description="Helical" evidence="11">
    <location>
        <begin position="310"/>
        <end position="331"/>
    </location>
</feature>
<dbReference type="PROSITE" id="PS50929">
    <property type="entry name" value="ABC_TM1F"/>
    <property type="match status" value="2"/>
</dbReference>
<dbReference type="CDD" id="cd03250">
    <property type="entry name" value="ABCC_MRP_domain1"/>
    <property type="match status" value="1"/>
</dbReference>
<keyword evidence="4" id="KW-1003">Cell membrane</keyword>
<dbReference type="Pfam" id="PF24357">
    <property type="entry name" value="TMD0_ABC"/>
    <property type="match status" value="1"/>
</dbReference>
<dbReference type="InterPro" id="IPR044746">
    <property type="entry name" value="ABCC_6TM_D1"/>
</dbReference>
<feature type="transmembrane region" description="Helical" evidence="11">
    <location>
        <begin position="874"/>
        <end position="904"/>
    </location>
</feature>
<dbReference type="GO" id="GO:0005886">
    <property type="term" value="C:plasma membrane"/>
    <property type="evidence" value="ECO:0007669"/>
    <property type="project" value="UniProtKB-SubCell"/>
</dbReference>
<feature type="transmembrane region" description="Helical" evidence="11">
    <location>
        <begin position="527"/>
        <end position="551"/>
    </location>
</feature>
<dbReference type="Proteomes" id="UP000027730">
    <property type="component" value="Unassembled WGS sequence"/>
</dbReference>
<comment type="similarity">
    <text evidence="2">Belongs to the ABC transporter superfamily. ABCC family. Conjugate transporter (TC 3.A.1.208) subfamily.</text>
</comment>
<evidence type="ECO:0000256" key="8">
    <source>
        <dbReference type="ARBA" id="ARBA00022989"/>
    </source>
</evidence>
<feature type="domain" description="ABC transmembrane type-1" evidence="13">
    <location>
        <begin position="888"/>
        <end position="1165"/>
    </location>
</feature>
<dbReference type="FunFam" id="1.20.1560.10:FF:000055">
    <property type="entry name" value="ABC multidrug transporter (Eurofung)"/>
    <property type="match status" value="1"/>
</dbReference>
<evidence type="ECO:0000313" key="14">
    <source>
        <dbReference type="EMBL" id="KEQ74281.1"/>
    </source>
</evidence>
<dbReference type="InterPro" id="IPR044726">
    <property type="entry name" value="ABCC_6TM_D2"/>
</dbReference>
<comment type="subcellular location">
    <subcellularLocation>
        <location evidence="1">Cell membrane</location>
        <topology evidence="1">Multi-pass membrane protein</topology>
    </subcellularLocation>
</comment>
<dbReference type="Pfam" id="PF00664">
    <property type="entry name" value="ABC_membrane"/>
    <property type="match status" value="1"/>
</dbReference>
<dbReference type="SMART" id="SM00382">
    <property type="entry name" value="AAA"/>
    <property type="match status" value="2"/>
</dbReference>
<feature type="transmembrane region" description="Helical" evidence="11">
    <location>
        <begin position="268"/>
        <end position="290"/>
    </location>
</feature>
<keyword evidence="5 11" id="KW-0812">Transmembrane</keyword>
<evidence type="ECO:0008006" key="16">
    <source>
        <dbReference type="Google" id="ProtNLM"/>
    </source>
</evidence>
<keyword evidence="10" id="KW-0325">Glycoprotein</keyword>
<keyword evidence="9 11" id="KW-0472">Membrane</keyword>
<feature type="domain" description="ABC transporter" evidence="12">
    <location>
        <begin position="1202"/>
        <end position="1437"/>
    </location>
</feature>
<keyword evidence="15" id="KW-1185">Reference proteome</keyword>
<dbReference type="InterPro" id="IPR011527">
    <property type="entry name" value="ABC1_TM_dom"/>
</dbReference>
<keyword evidence="6" id="KW-0547">Nucleotide-binding</keyword>
<name>A0A074XI78_9PEZI</name>
<dbReference type="FunFam" id="1.20.1560.10:FF:000066">
    <property type="entry name" value="ABC multidrug transporter (Eurofung)"/>
    <property type="match status" value="1"/>
</dbReference>
<feature type="transmembrane region" description="Helical" evidence="11">
    <location>
        <begin position="924"/>
        <end position="946"/>
    </location>
</feature>